<dbReference type="Proteomes" id="UP000030634">
    <property type="component" value="Chromosome"/>
</dbReference>
<feature type="chain" id="PRO_5002030672" description="Lipoprotein" evidence="1">
    <location>
        <begin position="19"/>
        <end position="156"/>
    </location>
</feature>
<gene>
    <name evidence="2" type="ORF">QR90_14330</name>
</gene>
<evidence type="ECO:0008006" key="4">
    <source>
        <dbReference type="Google" id="ProtNLM"/>
    </source>
</evidence>
<dbReference type="KEGG" id="dsw:QR90_14330"/>
<organism evidence="2 3">
    <name type="scientific">Deinococcus radiopugnans</name>
    <dbReference type="NCBI Taxonomy" id="57497"/>
    <lineage>
        <taxon>Bacteria</taxon>
        <taxon>Thermotogati</taxon>
        <taxon>Deinococcota</taxon>
        <taxon>Deinococci</taxon>
        <taxon>Deinococcales</taxon>
        <taxon>Deinococcaceae</taxon>
        <taxon>Deinococcus</taxon>
    </lineage>
</organism>
<dbReference type="STRING" id="1182571.QR90_14330"/>
<accession>A0A0A7KL64</accession>
<dbReference type="HOGENOM" id="CLU_1683686_0_0_0"/>
<name>A0A0A7KL64_9DEIO</name>
<dbReference type="EMBL" id="CP010028">
    <property type="protein sequence ID" value="AIZ45994.1"/>
    <property type="molecule type" value="Genomic_DNA"/>
</dbReference>
<evidence type="ECO:0000256" key="1">
    <source>
        <dbReference type="SAM" id="SignalP"/>
    </source>
</evidence>
<protein>
    <recommendedName>
        <fullName evidence="4">Lipoprotein</fullName>
    </recommendedName>
</protein>
<keyword evidence="1" id="KW-0732">Signal</keyword>
<proteinExistence type="predicted"/>
<dbReference type="AlphaFoldDB" id="A0A0A7KL64"/>
<feature type="signal peptide" evidence="1">
    <location>
        <begin position="1"/>
        <end position="18"/>
    </location>
</feature>
<sequence length="156" mass="16674">MSLAALTAAVSLASCAPAAGDSSARSSTTPVPRYPFKTGTTWTISGTDQNFNKIEGKITLVDEDPLYRDNSGRGSWFYDADNGYIALYELERSTRFVVWDVSESKRLVACYLGGSYDSNQTRYEGVSLAGSADEINGLFAKLGNGVLGGSCVVTRS</sequence>
<evidence type="ECO:0000313" key="3">
    <source>
        <dbReference type="Proteomes" id="UP000030634"/>
    </source>
</evidence>
<evidence type="ECO:0000313" key="2">
    <source>
        <dbReference type="EMBL" id="AIZ45994.1"/>
    </source>
</evidence>
<reference evidence="3" key="1">
    <citation type="submission" date="2014-11" db="EMBL/GenBank/DDBJ databases">
        <title>Hymenobacter sp. DG25B genome submission.</title>
        <authorList>
            <person name="Jung H.-Y."/>
            <person name="Kim M.K."/>
            <person name="Srinivasan S."/>
            <person name="Lim S."/>
        </authorList>
    </citation>
    <scope>NUCLEOTIDE SEQUENCE [LARGE SCALE GENOMIC DNA]</scope>
    <source>
        <strain evidence="3">DY59</strain>
    </source>
</reference>